<keyword evidence="7 13" id="KW-0479">Metal-binding</keyword>
<dbReference type="Gene3D" id="3.40.190.80">
    <property type="match status" value="1"/>
</dbReference>
<evidence type="ECO:0000256" key="2">
    <source>
        <dbReference type="ARBA" id="ARBA00001946"/>
    </source>
</evidence>
<comment type="pathway">
    <text evidence="3">Amino-acid biosynthesis; L-histidine biosynthesis; L-histidine from 5-phospho-alpha-D-ribose 1-diphosphate: step 8/9.</text>
</comment>
<dbReference type="EC" id="3.1.3.15" evidence="4"/>
<accession>A0A6V8KWJ0</accession>
<comment type="function">
    <text evidence="12">Catalyzes the dephosphorylation of histidinol-phosphate to histidinol, the direct precursor of histidine.</text>
</comment>
<dbReference type="PANTHER" id="PTHR20854">
    <property type="entry name" value="INOSITOL MONOPHOSPHATASE"/>
    <property type="match status" value="1"/>
</dbReference>
<dbReference type="Pfam" id="PF00459">
    <property type="entry name" value="Inositol_P"/>
    <property type="match status" value="1"/>
</dbReference>
<reference evidence="14 15" key="2">
    <citation type="submission" date="2020-03" db="EMBL/GenBank/DDBJ databases">
        <authorList>
            <person name="Ichikawa N."/>
            <person name="Kimura A."/>
            <person name="Kitahashi Y."/>
            <person name="Uohara A."/>
        </authorList>
    </citation>
    <scope>NUCLEOTIDE SEQUENCE [LARGE SCALE GENOMIC DNA]</scope>
    <source>
        <strain evidence="14 15">NBRC 108638</strain>
    </source>
</reference>
<evidence type="ECO:0000256" key="11">
    <source>
        <dbReference type="ARBA" id="ARBA00049158"/>
    </source>
</evidence>
<protein>
    <recommendedName>
        <fullName evidence="6">Histidinol-phosphatase</fullName>
        <ecNumber evidence="4">3.1.3.15</ecNumber>
        <ecNumber evidence="5">3.1.3.25</ecNumber>
    </recommendedName>
    <alternativeName>
        <fullName evidence="10">Histidinol-phosphate phosphatase</fullName>
    </alternativeName>
</protein>
<dbReference type="InterPro" id="IPR000760">
    <property type="entry name" value="Inositol_monophosphatase-like"/>
</dbReference>
<sequence>MEDPVQLMDAAAAAATRTGRFLREQFRAGLRATTKTYAHDVVTEADRHVESAIRGELLAAAPGSVVVGEEGGRAGDGSGSGVTWSIDPIDGTFNFVRGIPLFCTSVGLSIDGQPAGGCVYDPVHDELFTAAAGRLWHNGAPVPRGTPSQDPPLVLCDIPTAGISADPREDALLRDLLSVCADVRRIGSSALSLAWVAVGRADLAANADVFDWDVAAGRVLVAAAGGGYQDVPGPARYDRPGGFVAWSAGREELAGRVATALAALPALAPTR</sequence>
<evidence type="ECO:0000256" key="6">
    <source>
        <dbReference type="ARBA" id="ARBA00021697"/>
    </source>
</evidence>
<dbReference type="Proteomes" id="UP000482960">
    <property type="component" value="Unassembled WGS sequence"/>
</dbReference>
<dbReference type="PANTHER" id="PTHR20854:SF4">
    <property type="entry name" value="INOSITOL-1-MONOPHOSPHATASE-RELATED"/>
    <property type="match status" value="1"/>
</dbReference>
<dbReference type="SUPFAM" id="SSF56655">
    <property type="entry name" value="Carbohydrate phosphatase"/>
    <property type="match status" value="1"/>
</dbReference>
<comment type="catalytic activity">
    <reaction evidence="1">
        <text>a myo-inositol phosphate + H2O = myo-inositol + phosphate</text>
        <dbReference type="Rhea" id="RHEA:24056"/>
        <dbReference type="ChEBI" id="CHEBI:15377"/>
        <dbReference type="ChEBI" id="CHEBI:17268"/>
        <dbReference type="ChEBI" id="CHEBI:43474"/>
        <dbReference type="ChEBI" id="CHEBI:84139"/>
        <dbReference type="EC" id="3.1.3.25"/>
    </reaction>
</comment>
<evidence type="ECO:0000256" key="13">
    <source>
        <dbReference type="PIRSR" id="PIRSR600760-2"/>
    </source>
</evidence>
<dbReference type="AlphaFoldDB" id="A0A6V8KWJ0"/>
<keyword evidence="9 13" id="KW-0460">Magnesium</keyword>
<dbReference type="InterPro" id="IPR020550">
    <property type="entry name" value="Inositol_monophosphatase_CS"/>
</dbReference>
<dbReference type="InterPro" id="IPR020583">
    <property type="entry name" value="Inositol_monoP_metal-BS"/>
</dbReference>
<gene>
    <name evidence="14" type="ORF">Prum_004030</name>
</gene>
<dbReference type="FunFam" id="3.30.540.10:FF:000003">
    <property type="entry name" value="Inositol-1-monophosphatase"/>
    <property type="match status" value="1"/>
</dbReference>
<dbReference type="GO" id="GO:0008934">
    <property type="term" value="F:inositol monophosphate 1-phosphatase activity"/>
    <property type="evidence" value="ECO:0007669"/>
    <property type="project" value="TreeGrafter"/>
</dbReference>
<reference evidence="14 15" key="1">
    <citation type="submission" date="2020-03" db="EMBL/GenBank/DDBJ databases">
        <title>Whole genome shotgun sequence of Phytohabitans rumicis NBRC 108638.</title>
        <authorList>
            <person name="Komaki H."/>
            <person name="Tamura T."/>
        </authorList>
    </citation>
    <scope>NUCLEOTIDE SEQUENCE [LARGE SCALE GENOMIC DNA]</scope>
    <source>
        <strain evidence="14 15">NBRC 108638</strain>
    </source>
</reference>
<dbReference type="CDD" id="cd01637">
    <property type="entry name" value="IMPase_like"/>
    <property type="match status" value="1"/>
</dbReference>
<evidence type="ECO:0000256" key="5">
    <source>
        <dbReference type="ARBA" id="ARBA00013106"/>
    </source>
</evidence>
<dbReference type="GO" id="GO:0004401">
    <property type="term" value="F:histidinol-phosphatase activity"/>
    <property type="evidence" value="ECO:0007669"/>
    <property type="project" value="UniProtKB-EC"/>
</dbReference>
<dbReference type="Gene3D" id="3.30.540.10">
    <property type="entry name" value="Fructose-1,6-Bisphosphatase, subunit A, domain 1"/>
    <property type="match status" value="1"/>
</dbReference>
<dbReference type="EC" id="3.1.3.25" evidence="5"/>
<evidence type="ECO:0000256" key="3">
    <source>
        <dbReference type="ARBA" id="ARBA00004970"/>
    </source>
</evidence>
<dbReference type="EMBL" id="BLPG01000001">
    <property type="protein sequence ID" value="GFJ86761.1"/>
    <property type="molecule type" value="Genomic_DNA"/>
</dbReference>
<dbReference type="PROSITE" id="PS00630">
    <property type="entry name" value="IMP_2"/>
    <property type="match status" value="1"/>
</dbReference>
<evidence type="ECO:0000256" key="1">
    <source>
        <dbReference type="ARBA" id="ARBA00001033"/>
    </source>
</evidence>
<feature type="binding site" evidence="13">
    <location>
        <position position="69"/>
    </location>
    <ligand>
        <name>Mg(2+)</name>
        <dbReference type="ChEBI" id="CHEBI:18420"/>
        <label>1</label>
        <note>catalytic</note>
    </ligand>
</feature>
<dbReference type="PRINTS" id="PR00377">
    <property type="entry name" value="IMPHPHTASES"/>
</dbReference>
<evidence type="ECO:0000313" key="14">
    <source>
        <dbReference type="EMBL" id="GFJ86761.1"/>
    </source>
</evidence>
<evidence type="ECO:0000256" key="8">
    <source>
        <dbReference type="ARBA" id="ARBA00022801"/>
    </source>
</evidence>
<dbReference type="PROSITE" id="PS00629">
    <property type="entry name" value="IMP_1"/>
    <property type="match status" value="1"/>
</dbReference>
<feature type="binding site" evidence="13">
    <location>
        <position position="90"/>
    </location>
    <ligand>
        <name>Mg(2+)</name>
        <dbReference type="ChEBI" id="CHEBI:18420"/>
        <label>2</label>
    </ligand>
</feature>
<comment type="catalytic activity">
    <reaction evidence="11">
        <text>L-histidinol phosphate + H2O = L-histidinol + phosphate</text>
        <dbReference type="Rhea" id="RHEA:14465"/>
        <dbReference type="ChEBI" id="CHEBI:15377"/>
        <dbReference type="ChEBI" id="CHEBI:43474"/>
        <dbReference type="ChEBI" id="CHEBI:57699"/>
        <dbReference type="ChEBI" id="CHEBI:57980"/>
        <dbReference type="EC" id="3.1.3.15"/>
    </reaction>
</comment>
<feature type="binding site" evidence="13">
    <location>
        <position position="89"/>
    </location>
    <ligand>
        <name>Mg(2+)</name>
        <dbReference type="ChEBI" id="CHEBI:18420"/>
        <label>1</label>
        <note>catalytic</note>
    </ligand>
</feature>
<evidence type="ECO:0000256" key="9">
    <source>
        <dbReference type="ARBA" id="ARBA00022842"/>
    </source>
</evidence>
<evidence type="ECO:0000256" key="7">
    <source>
        <dbReference type="ARBA" id="ARBA00022723"/>
    </source>
</evidence>
<evidence type="ECO:0000313" key="15">
    <source>
        <dbReference type="Proteomes" id="UP000482960"/>
    </source>
</evidence>
<comment type="cofactor">
    <cofactor evidence="2 13">
        <name>Mg(2+)</name>
        <dbReference type="ChEBI" id="CHEBI:18420"/>
    </cofactor>
</comment>
<dbReference type="GO" id="GO:0046854">
    <property type="term" value="P:phosphatidylinositol phosphate biosynthetic process"/>
    <property type="evidence" value="ECO:0007669"/>
    <property type="project" value="InterPro"/>
</dbReference>
<dbReference type="RefSeq" id="WP_173073427.1">
    <property type="nucleotide sequence ID" value="NZ_BAABJB010000025.1"/>
</dbReference>
<dbReference type="GO" id="GO:0046872">
    <property type="term" value="F:metal ion binding"/>
    <property type="evidence" value="ECO:0007669"/>
    <property type="project" value="UniProtKB-KW"/>
</dbReference>
<dbReference type="GO" id="GO:0006020">
    <property type="term" value="P:inositol metabolic process"/>
    <property type="evidence" value="ECO:0007669"/>
    <property type="project" value="TreeGrafter"/>
</dbReference>
<evidence type="ECO:0000256" key="12">
    <source>
        <dbReference type="ARBA" id="ARBA00053547"/>
    </source>
</evidence>
<dbReference type="GO" id="GO:0007165">
    <property type="term" value="P:signal transduction"/>
    <property type="evidence" value="ECO:0007669"/>
    <property type="project" value="TreeGrafter"/>
</dbReference>
<feature type="binding site" evidence="13">
    <location>
        <position position="87"/>
    </location>
    <ligand>
        <name>Mg(2+)</name>
        <dbReference type="ChEBI" id="CHEBI:18420"/>
        <label>1</label>
        <note>catalytic</note>
    </ligand>
</feature>
<keyword evidence="8" id="KW-0378">Hydrolase</keyword>
<evidence type="ECO:0000256" key="10">
    <source>
        <dbReference type="ARBA" id="ARBA00033209"/>
    </source>
</evidence>
<organism evidence="14 15">
    <name type="scientific">Phytohabitans rumicis</name>
    <dbReference type="NCBI Taxonomy" id="1076125"/>
    <lineage>
        <taxon>Bacteria</taxon>
        <taxon>Bacillati</taxon>
        <taxon>Actinomycetota</taxon>
        <taxon>Actinomycetes</taxon>
        <taxon>Micromonosporales</taxon>
        <taxon>Micromonosporaceae</taxon>
    </lineage>
</organism>
<name>A0A6V8KWJ0_9ACTN</name>
<keyword evidence="15" id="KW-1185">Reference proteome</keyword>
<feature type="binding site" evidence="13">
    <location>
        <position position="213"/>
    </location>
    <ligand>
        <name>Mg(2+)</name>
        <dbReference type="ChEBI" id="CHEBI:18420"/>
        <label>1</label>
        <note>catalytic</note>
    </ligand>
</feature>
<proteinExistence type="predicted"/>
<comment type="caution">
    <text evidence="14">The sequence shown here is derived from an EMBL/GenBank/DDBJ whole genome shotgun (WGS) entry which is preliminary data.</text>
</comment>
<evidence type="ECO:0000256" key="4">
    <source>
        <dbReference type="ARBA" id="ARBA00013085"/>
    </source>
</evidence>